<reference evidence="2" key="2">
    <citation type="submission" date="2022-01" db="EMBL/GenBank/DDBJ databases">
        <authorList>
            <person name="Yamashiro T."/>
            <person name="Shiraishi A."/>
            <person name="Satake H."/>
            <person name="Nakayama K."/>
        </authorList>
    </citation>
    <scope>NUCLEOTIDE SEQUENCE</scope>
</reference>
<dbReference type="InterPro" id="IPR043502">
    <property type="entry name" value="DNA/RNA_pol_sf"/>
</dbReference>
<accession>A0ABQ5EGT9</accession>
<feature type="domain" description="Reverse transcriptase" evidence="1">
    <location>
        <begin position="1"/>
        <end position="83"/>
    </location>
</feature>
<protein>
    <submittedName>
        <fullName evidence="2">Reverse transcriptase domain-containing protein</fullName>
    </submittedName>
</protein>
<dbReference type="PROSITE" id="PS50878">
    <property type="entry name" value="RT_POL"/>
    <property type="match status" value="1"/>
</dbReference>
<evidence type="ECO:0000313" key="3">
    <source>
        <dbReference type="Proteomes" id="UP001151760"/>
    </source>
</evidence>
<evidence type="ECO:0000313" key="2">
    <source>
        <dbReference type="EMBL" id="GJT50091.1"/>
    </source>
</evidence>
<gene>
    <name evidence="2" type="ORF">Tco_0976248</name>
</gene>
<keyword evidence="2" id="KW-0548">Nucleotidyltransferase</keyword>
<dbReference type="InterPro" id="IPR000477">
    <property type="entry name" value="RT_dom"/>
</dbReference>
<keyword evidence="2" id="KW-0695">RNA-directed DNA polymerase</keyword>
<dbReference type="Pfam" id="PF24626">
    <property type="entry name" value="SH3_Tf2-1"/>
    <property type="match status" value="1"/>
</dbReference>
<organism evidence="2 3">
    <name type="scientific">Tanacetum coccineum</name>
    <dbReference type="NCBI Taxonomy" id="301880"/>
    <lineage>
        <taxon>Eukaryota</taxon>
        <taxon>Viridiplantae</taxon>
        <taxon>Streptophyta</taxon>
        <taxon>Embryophyta</taxon>
        <taxon>Tracheophyta</taxon>
        <taxon>Spermatophyta</taxon>
        <taxon>Magnoliopsida</taxon>
        <taxon>eudicotyledons</taxon>
        <taxon>Gunneridae</taxon>
        <taxon>Pentapetalae</taxon>
        <taxon>asterids</taxon>
        <taxon>campanulids</taxon>
        <taxon>Asterales</taxon>
        <taxon>Asteraceae</taxon>
        <taxon>Asteroideae</taxon>
        <taxon>Anthemideae</taxon>
        <taxon>Anthemidinae</taxon>
        <taxon>Tanacetum</taxon>
    </lineage>
</organism>
<dbReference type="PANTHER" id="PTHR33064:SF37">
    <property type="entry name" value="RIBONUCLEASE H"/>
    <property type="match status" value="1"/>
</dbReference>
<proteinExistence type="predicted"/>
<dbReference type="Pfam" id="PF17919">
    <property type="entry name" value="RT_RNaseH_2"/>
    <property type="match status" value="1"/>
</dbReference>
<dbReference type="Proteomes" id="UP001151760">
    <property type="component" value="Unassembled WGS sequence"/>
</dbReference>
<name>A0ABQ5EGT9_9ASTR</name>
<comment type="caution">
    <text evidence="2">The sequence shown here is derived from an EMBL/GenBank/DDBJ whole genome shotgun (WGS) entry which is preliminary data.</text>
</comment>
<dbReference type="GO" id="GO:0003964">
    <property type="term" value="F:RNA-directed DNA polymerase activity"/>
    <property type="evidence" value="ECO:0007669"/>
    <property type="project" value="UniProtKB-KW"/>
</dbReference>
<dbReference type="EMBL" id="BQNB010016292">
    <property type="protein sequence ID" value="GJT50091.1"/>
    <property type="molecule type" value="Genomic_DNA"/>
</dbReference>
<dbReference type="InterPro" id="IPR041577">
    <property type="entry name" value="RT_RNaseH_2"/>
</dbReference>
<dbReference type="Pfam" id="PF00078">
    <property type="entry name" value="RVT_1"/>
    <property type="match status" value="1"/>
</dbReference>
<dbReference type="SUPFAM" id="SSF56672">
    <property type="entry name" value="DNA/RNA polymerases"/>
    <property type="match status" value="1"/>
</dbReference>
<dbReference type="Gene3D" id="3.30.70.270">
    <property type="match status" value="2"/>
</dbReference>
<dbReference type="PANTHER" id="PTHR33064">
    <property type="entry name" value="POL PROTEIN"/>
    <property type="match status" value="1"/>
</dbReference>
<keyword evidence="2" id="KW-0808">Transferase</keyword>
<sequence length="380" mass="44139">MDLMNRVCKPFLDKFVIVFIDDILIYSKNKKEHEEHLKAVLELLKKEKLYAKFSKYPAKIESIKDWESPKTPTKILQFLGLAGYYRRFIEGFSKIAKSMTKVTQKGVKFDWGDKQEAAFQLLKQKLCSAPILALPEGSEDFVVYCDASHKGLGVVLMQREKVLSYASRQLKIHEKNYTTHDLELGSVVKERSKPLRVRALVMTIGLDLPKQILNAQIEARKPENIKNEDVRGMLVEKSKDPEKFRMEKLEPRADGTLCFNDRRYEEAILVAQYEGHHRHLFGDKVMLKVSPWKGVVRFGKRAKLNPRYVRPFKVLEKVGSIAYMLELPEELSRVHNKFHVSNLKKCYAYEPLVVSLDGLHFDDKLQFVKEPVEIMDHEVK</sequence>
<reference evidence="2" key="1">
    <citation type="journal article" date="2022" name="Int. J. Mol. Sci.">
        <title>Draft Genome of Tanacetum Coccineum: Genomic Comparison of Closely Related Tanacetum-Family Plants.</title>
        <authorList>
            <person name="Yamashiro T."/>
            <person name="Shiraishi A."/>
            <person name="Nakayama K."/>
            <person name="Satake H."/>
        </authorList>
    </citation>
    <scope>NUCLEOTIDE SEQUENCE</scope>
</reference>
<dbReference type="InterPro" id="IPR056924">
    <property type="entry name" value="SH3_Tf2-1"/>
</dbReference>
<evidence type="ECO:0000259" key="1">
    <source>
        <dbReference type="PROSITE" id="PS50878"/>
    </source>
</evidence>
<dbReference type="InterPro" id="IPR051320">
    <property type="entry name" value="Viral_Replic_Matur_Polypro"/>
</dbReference>
<dbReference type="InterPro" id="IPR043128">
    <property type="entry name" value="Rev_trsase/Diguanyl_cyclase"/>
</dbReference>
<keyword evidence="3" id="KW-1185">Reference proteome</keyword>